<reference evidence="2" key="1">
    <citation type="journal article" date="2019" name="Int. J. Syst. Evol. Microbiol.">
        <title>The Global Catalogue of Microorganisms (GCM) 10K type strain sequencing project: providing services to taxonomists for standard genome sequencing and annotation.</title>
        <authorList>
            <consortium name="The Broad Institute Genomics Platform"/>
            <consortium name="The Broad Institute Genome Sequencing Center for Infectious Disease"/>
            <person name="Wu L."/>
            <person name="Ma J."/>
        </authorList>
    </citation>
    <scope>NUCLEOTIDE SEQUENCE [LARGE SCALE GENOMIC DNA]</scope>
    <source>
        <strain evidence="2">CCUG 66188</strain>
    </source>
</reference>
<comment type="caution">
    <text evidence="1">The sequence shown here is derived from an EMBL/GenBank/DDBJ whole genome shotgun (WGS) entry which is preliminary data.</text>
</comment>
<protein>
    <submittedName>
        <fullName evidence="1">Uncharacterized protein</fullName>
    </submittedName>
</protein>
<organism evidence="1 2">
    <name type="scientific">Dysgonomonas termitidis</name>
    <dbReference type="NCBI Taxonomy" id="1516126"/>
    <lineage>
        <taxon>Bacteria</taxon>
        <taxon>Pseudomonadati</taxon>
        <taxon>Bacteroidota</taxon>
        <taxon>Bacteroidia</taxon>
        <taxon>Bacteroidales</taxon>
        <taxon>Dysgonomonadaceae</taxon>
        <taxon>Dysgonomonas</taxon>
    </lineage>
</organism>
<evidence type="ECO:0000313" key="2">
    <source>
        <dbReference type="Proteomes" id="UP001596023"/>
    </source>
</evidence>
<name>A0ABV9L2M2_9BACT</name>
<evidence type="ECO:0000313" key="1">
    <source>
        <dbReference type="EMBL" id="MFC4676203.1"/>
    </source>
</evidence>
<keyword evidence="2" id="KW-1185">Reference proteome</keyword>
<gene>
    <name evidence="1" type="ORF">ACFO6W_21175</name>
</gene>
<feature type="non-terminal residue" evidence="1">
    <location>
        <position position="1"/>
    </location>
</feature>
<accession>A0ABV9L2M2</accession>
<dbReference type="EMBL" id="JBHSGN010000122">
    <property type="protein sequence ID" value="MFC4676203.1"/>
    <property type="molecule type" value="Genomic_DNA"/>
</dbReference>
<dbReference type="RefSeq" id="WP_380000192.1">
    <property type="nucleotide sequence ID" value="NZ_JBHSGN010000122.1"/>
</dbReference>
<sequence length="103" mass="12077">ALTELAKDSNWNVRRRAASNPSTPGYTDTREYVIGDNYVATQGTNHLWYKYNSKKPFYTCGCFIGSREQLLIRIISLDMSENPYERLRILEQLDKKFDETFNK</sequence>
<proteinExistence type="predicted"/>
<dbReference type="Proteomes" id="UP001596023">
    <property type="component" value="Unassembled WGS sequence"/>
</dbReference>